<evidence type="ECO:0000259" key="7">
    <source>
        <dbReference type="Pfam" id="PF03088"/>
    </source>
</evidence>
<reference evidence="8" key="1">
    <citation type="journal article" date="2022" name="Cell">
        <title>Repeat-based holocentromeres influence genome architecture and karyotype evolution.</title>
        <authorList>
            <person name="Hofstatter P.G."/>
            <person name="Thangavel G."/>
            <person name="Lux T."/>
            <person name="Neumann P."/>
            <person name="Vondrak T."/>
            <person name="Novak P."/>
            <person name="Zhang M."/>
            <person name="Costa L."/>
            <person name="Castellani M."/>
            <person name="Scott A."/>
            <person name="Toegelov H."/>
            <person name="Fuchs J."/>
            <person name="Mata-Sucre Y."/>
            <person name="Dias Y."/>
            <person name="Vanzela A.L.L."/>
            <person name="Huettel B."/>
            <person name="Almeida C.C.S."/>
            <person name="Simkova H."/>
            <person name="Souza G."/>
            <person name="Pedrosa-Harand A."/>
            <person name="Macas J."/>
            <person name="Mayer K.F.X."/>
            <person name="Houben A."/>
            <person name="Marques A."/>
        </authorList>
    </citation>
    <scope>NUCLEOTIDE SEQUENCE</scope>
    <source>
        <strain evidence="8">RhyBre1mFocal</strain>
    </source>
</reference>
<comment type="caution">
    <text evidence="8">The sequence shown here is derived from an EMBL/GenBank/DDBJ whole genome shotgun (WGS) entry which is preliminary data.</text>
</comment>
<dbReference type="EMBL" id="JAMQYH010000004">
    <property type="protein sequence ID" value="KAJ1689068.1"/>
    <property type="molecule type" value="Genomic_DNA"/>
</dbReference>
<evidence type="ECO:0000256" key="1">
    <source>
        <dbReference type="ARBA" id="ARBA00004116"/>
    </source>
</evidence>
<dbReference type="AlphaFoldDB" id="A0A9Q0HKG2"/>
<comment type="similarity">
    <text evidence="2">Belongs to the strictosidine synthase family.</text>
</comment>
<keyword evidence="5" id="KW-0325">Glycoprotein</keyword>
<keyword evidence="6" id="KW-0472">Membrane</keyword>
<dbReference type="PANTHER" id="PTHR10426">
    <property type="entry name" value="STRICTOSIDINE SYNTHASE-RELATED"/>
    <property type="match status" value="1"/>
</dbReference>
<keyword evidence="6" id="KW-1133">Transmembrane helix</keyword>
<dbReference type="PANTHER" id="PTHR10426:SF79">
    <property type="entry name" value="PROTEIN STRICTOSIDINE SYNTHASE-LIKE 2"/>
    <property type="match status" value="1"/>
</dbReference>
<organism evidence="8 9">
    <name type="scientific">Rhynchospora breviuscula</name>
    <dbReference type="NCBI Taxonomy" id="2022672"/>
    <lineage>
        <taxon>Eukaryota</taxon>
        <taxon>Viridiplantae</taxon>
        <taxon>Streptophyta</taxon>
        <taxon>Embryophyta</taxon>
        <taxon>Tracheophyta</taxon>
        <taxon>Spermatophyta</taxon>
        <taxon>Magnoliopsida</taxon>
        <taxon>Liliopsida</taxon>
        <taxon>Poales</taxon>
        <taxon>Cyperaceae</taxon>
        <taxon>Cyperoideae</taxon>
        <taxon>Rhynchosporeae</taxon>
        <taxon>Rhynchospora</taxon>
    </lineage>
</organism>
<keyword evidence="6" id="KW-0812">Transmembrane</keyword>
<feature type="transmembrane region" description="Helical" evidence="6">
    <location>
        <begin position="84"/>
        <end position="103"/>
    </location>
</feature>
<evidence type="ECO:0000256" key="5">
    <source>
        <dbReference type="ARBA" id="ARBA00023180"/>
    </source>
</evidence>
<dbReference type="GO" id="GO:0016787">
    <property type="term" value="F:hydrolase activity"/>
    <property type="evidence" value="ECO:0007669"/>
    <property type="project" value="TreeGrafter"/>
</dbReference>
<accession>A0A9Q0HKG2</accession>
<dbReference type="SUPFAM" id="SSF63829">
    <property type="entry name" value="Calcium-dependent phosphotriesterase"/>
    <property type="match status" value="1"/>
</dbReference>
<dbReference type="InterPro" id="IPR018119">
    <property type="entry name" value="Strictosidine_synth_cons-reg"/>
</dbReference>
<proteinExistence type="inferred from homology"/>
<dbReference type="OrthoDB" id="5307922at2759"/>
<dbReference type="Proteomes" id="UP001151287">
    <property type="component" value="Unassembled WGS sequence"/>
</dbReference>
<comment type="subcellular location">
    <subcellularLocation>
        <location evidence="1">Vacuole</location>
    </subcellularLocation>
</comment>
<evidence type="ECO:0000256" key="6">
    <source>
        <dbReference type="SAM" id="Phobius"/>
    </source>
</evidence>
<keyword evidence="4" id="KW-0732">Signal</keyword>
<gene>
    <name evidence="8" type="ORF">LUZ63_013223</name>
</gene>
<dbReference type="GO" id="GO:0012505">
    <property type="term" value="C:endomembrane system"/>
    <property type="evidence" value="ECO:0007669"/>
    <property type="project" value="TreeGrafter"/>
</dbReference>
<evidence type="ECO:0000256" key="3">
    <source>
        <dbReference type="ARBA" id="ARBA00022554"/>
    </source>
</evidence>
<dbReference type="GO" id="GO:0005773">
    <property type="term" value="C:vacuole"/>
    <property type="evidence" value="ECO:0007669"/>
    <property type="project" value="UniProtKB-SubCell"/>
</dbReference>
<dbReference type="Gene3D" id="2.120.10.30">
    <property type="entry name" value="TolB, C-terminal domain"/>
    <property type="match status" value="1"/>
</dbReference>
<sequence length="449" mass="50138">MLSTNNTKPLHKTAMGKSNNTISPPMCYHLFIYRISMTKVIYYRQIYNNYKTPVPPIKHQRLLKRGANVQCTVTGIIHIMGSKILVVIAAAAATAAIVFSPILKDDNSTVIALKDEDVEFISLDGAVGPESITFDPKGDGPYTGVSDGRILKWEEKEHSWIEFASTSPPELLEKCRGSKDPSREHECGRPLGLKFNKKTGDLYIADAYRGLMVVHPGENVARAVAVEAGGVPFRFTNGVEIDQTSGIVYFTDSSSRYHRRDFMSTILSGDHTGRLMKYNPKTNQVEILLDNLSFLNGVMLSQDGSYLIFAETSTCKISRYWLQGPKAETAEVITELSGFPDNIKRSPRGGFWIGLHLRRSILTKWALSFLWIREQLLKLPLDQVRTATTVLSSIGRPAFAVRVTEDGDIVEVSRGDTKKKLRHISEVFERNATLWVGSVGLPFLAVHRF</sequence>
<dbReference type="Pfam" id="PF03088">
    <property type="entry name" value="Str_synth"/>
    <property type="match status" value="1"/>
</dbReference>
<dbReference type="Pfam" id="PF20067">
    <property type="entry name" value="SSL_N"/>
    <property type="match status" value="1"/>
</dbReference>
<dbReference type="FunFam" id="2.120.10.30:FF:000032">
    <property type="entry name" value="Protein STRICTOSIDINE SYNTHASE-LIKE 13"/>
    <property type="match status" value="1"/>
</dbReference>
<feature type="domain" description="Strictosidine synthase conserved region" evidence="7">
    <location>
        <begin position="237"/>
        <end position="324"/>
    </location>
</feature>
<keyword evidence="9" id="KW-1185">Reference proteome</keyword>
<name>A0A9Q0HKG2_9POAL</name>
<evidence type="ECO:0000313" key="9">
    <source>
        <dbReference type="Proteomes" id="UP001151287"/>
    </source>
</evidence>
<evidence type="ECO:0000256" key="2">
    <source>
        <dbReference type="ARBA" id="ARBA00009191"/>
    </source>
</evidence>
<protein>
    <recommendedName>
        <fullName evidence="7">Strictosidine synthase conserved region domain-containing protein</fullName>
    </recommendedName>
</protein>
<dbReference type="InterPro" id="IPR011042">
    <property type="entry name" value="6-blade_b-propeller_TolB-like"/>
</dbReference>
<keyword evidence="3" id="KW-0926">Vacuole</keyword>
<evidence type="ECO:0000313" key="8">
    <source>
        <dbReference type="EMBL" id="KAJ1689068.1"/>
    </source>
</evidence>
<evidence type="ECO:0000256" key="4">
    <source>
        <dbReference type="ARBA" id="ARBA00022729"/>
    </source>
</evidence>